<dbReference type="GO" id="GO:0003676">
    <property type="term" value="F:nucleic acid binding"/>
    <property type="evidence" value="ECO:0007669"/>
    <property type="project" value="InterPro"/>
</dbReference>
<dbReference type="EMBL" id="CP000492">
    <property type="protein sequence ID" value="ABL64382.1"/>
    <property type="molecule type" value="Genomic_DNA"/>
</dbReference>
<dbReference type="RefSeq" id="WP_011744218.1">
    <property type="nucleotide sequence ID" value="NC_008639.1"/>
</dbReference>
<feature type="domain" description="Winged helix-turn helix" evidence="2">
    <location>
        <begin position="100"/>
        <end position="157"/>
    </location>
</feature>
<evidence type="ECO:0000259" key="1">
    <source>
        <dbReference type="Pfam" id="PF13358"/>
    </source>
</evidence>
<dbReference type="SUPFAM" id="SSF46689">
    <property type="entry name" value="Homeodomain-like"/>
    <property type="match status" value="1"/>
</dbReference>
<dbReference type="STRING" id="290317.Cpha266_0320"/>
<reference evidence="3 4" key="1">
    <citation type="submission" date="2006-12" db="EMBL/GenBank/DDBJ databases">
        <title>Complete sequence of Chlorobium phaeobacteroides DSM 266.</title>
        <authorList>
            <consortium name="US DOE Joint Genome Institute"/>
            <person name="Copeland A."/>
            <person name="Lucas S."/>
            <person name="Lapidus A."/>
            <person name="Barry K."/>
            <person name="Detter J.C."/>
            <person name="Glavina del Rio T."/>
            <person name="Hammon N."/>
            <person name="Israni S."/>
            <person name="Pitluck S."/>
            <person name="Goltsman E."/>
            <person name="Schmutz J."/>
            <person name="Larimer F."/>
            <person name="Land M."/>
            <person name="Hauser L."/>
            <person name="Mikhailova N."/>
            <person name="Li T."/>
            <person name="Overmann J."/>
            <person name="Bryant D.A."/>
            <person name="Richardson P."/>
        </authorList>
    </citation>
    <scope>NUCLEOTIDE SEQUENCE [LARGE SCALE GENOMIC DNA]</scope>
    <source>
        <strain evidence="3 4">DSM 266</strain>
    </source>
</reference>
<dbReference type="Pfam" id="PF13592">
    <property type="entry name" value="HTH_33"/>
    <property type="match status" value="1"/>
</dbReference>
<evidence type="ECO:0000313" key="3">
    <source>
        <dbReference type="EMBL" id="ABL64382.1"/>
    </source>
</evidence>
<dbReference type="InterPro" id="IPR036397">
    <property type="entry name" value="RNaseH_sf"/>
</dbReference>
<accession>A1BDA5</accession>
<organism evidence="3 4">
    <name type="scientific">Chlorobium phaeobacteroides (strain DSM 266 / SMG 266 / 2430)</name>
    <dbReference type="NCBI Taxonomy" id="290317"/>
    <lineage>
        <taxon>Bacteria</taxon>
        <taxon>Pseudomonadati</taxon>
        <taxon>Chlorobiota</taxon>
        <taxon>Chlorobiia</taxon>
        <taxon>Chlorobiales</taxon>
        <taxon>Chlorobiaceae</taxon>
        <taxon>Chlorobium/Pelodictyon group</taxon>
        <taxon>Chlorobium</taxon>
    </lineage>
</organism>
<name>A1BDA5_CHLPD</name>
<evidence type="ECO:0000259" key="2">
    <source>
        <dbReference type="Pfam" id="PF13592"/>
    </source>
</evidence>
<sequence>MMKNDARSYTSDQQKLLRIKAVDMVFREGFTQRATAKALGVSRQHVVKWCKAFSSGSYEALELGRRGRRPGEQMLLQPWQCAVIFNTIRDKTPDQLKMPFVLWERIGVRELIKKKFGITLALRTVGEYLKRWGMTPQRPIERAYERSSQAVENWLNNDYPAIQKKAEEEGATILWGDETGVQNTSNVGRSYSPSGKTPVIRQSEKKIKTNMISAITNRGKVRFMIYPGKMNQQMFIRFLERVIATIPGKVLFIVDNLKVHHGKKVAEWVTEHIGRIELFYIPSYSPDLNPDEYLNRDLKKNVNSRAIPRTEVELKMNLLSFMRKLQKLPDRVMSYFNSSPIKYAARAEAV</sequence>
<dbReference type="HOGENOM" id="CLU_056788_0_0_10"/>
<dbReference type="AlphaFoldDB" id="A1BDA5"/>
<dbReference type="InterPro" id="IPR009057">
    <property type="entry name" value="Homeodomain-like_sf"/>
</dbReference>
<dbReference type="Gene3D" id="3.30.420.10">
    <property type="entry name" value="Ribonuclease H-like superfamily/Ribonuclease H"/>
    <property type="match status" value="1"/>
</dbReference>
<dbReference type="PANTHER" id="PTHR46564:SF1">
    <property type="entry name" value="TRANSPOSASE"/>
    <property type="match status" value="1"/>
</dbReference>
<dbReference type="OrthoDB" id="593891at2"/>
<dbReference type="Pfam" id="PF13384">
    <property type="entry name" value="HTH_23"/>
    <property type="match status" value="1"/>
</dbReference>
<dbReference type="KEGG" id="cph:Cpha266_0320"/>
<dbReference type="InterPro" id="IPR038717">
    <property type="entry name" value="Tc1-like_DDE_dom"/>
</dbReference>
<protein>
    <submittedName>
        <fullName evidence="3">Transposase and inactivated derivatives</fullName>
    </submittedName>
</protein>
<evidence type="ECO:0000313" key="4">
    <source>
        <dbReference type="Proteomes" id="UP000008701"/>
    </source>
</evidence>
<keyword evidence="4" id="KW-1185">Reference proteome</keyword>
<proteinExistence type="predicted"/>
<dbReference type="eggNOG" id="COG3335">
    <property type="taxonomic scope" value="Bacteria"/>
</dbReference>
<dbReference type="PANTHER" id="PTHR46564">
    <property type="entry name" value="TRANSPOSASE"/>
    <property type="match status" value="1"/>
</dbReference>
<dbReference type="Proteomes" id="UP000008701">
    <property type="component" value="Chromosome"/>
</dbReference>
<dbReference type="Pfam" id="PF13358">
    <property type="entry name" value="DDE_3"/>
    <property type="match status" value="1"/>
</dbReference>
<feature type="domain" description="Tc1-like transposase DDE" evidence="1">
    <location>
        <begin position="173"/>
        <end position="309"/>
    </location>
</feature>
<gene>
    <name evidence="3" type="ordered locus">Cpha266_0320</name>
</gene>
<dbReference type="InterPro" id="IPR047655">
    <property type="entry name" value="Transpos_IS630-like"/>
</dbReference>
<dbReference type="NCBIfam" id="NF033545">
    <property type="entry name" value="transpos_IS630"/>
    <property type="match status" value="1"/>
</dbReference>
<dbReference type="InterPro" id="IPR025959">
    <property type="entry name" value="Winged_HTH_dom"/>
</dbReference>